<protein>
    <submittedName>
        <fullName evidence="1">Uncharacterized protein</fullName>
    </submittedName>
</protein>
<accession>A0ACB8Y1K6</accession>
<proteinExistence type="predicted"/>
<name>A0ACB8Y1K6_9ASTR</name>
<keyword evidence="2" id="KW-1185">Reference proteome</keyword>
<reference evidence="1 2" key="2">
    <citation type="journal article" date="2022" name="Mol. Ecol. Resour.">
        <title>The genomes of chicory, endive, great burdock and yacon provide insights into Asteraceae paleo-polyploidization history and plant inulin production.</title>
        <authorList>
            <person name="Fan W."/>
            <person name="Wang S."/>
            <person name="Wang H."/>
            <person name="Wang A."/>
            <person name="Jiang F."/>
            <person name="Liu H."/>
            <person name="Zhao H."/>
            <person name="Xu D."/>
            <person name="Zhang Y."/>
        </authorList>
    </citation>
    <scope>NUCLEOTIDE SEQUENCE [LARGE SCALE GENOMIC DNA]</scope>
    <source>
        <strain evidence="2">cv. Yunnan</strain>
        <tissue evidence="1">Leaves</tissue>
    </source>
</reference>
<reference evidence="2" key="1">
    <citation type="journal article" date="2022" name="Mol. Ecol. Resour.">
        <title>The genomes of chicory, endive, great burdock and yacon provide insights into Asteraceae palaeo-polyploidization history and plant inulin production.</title>
        <authorList>
            <person name="Fan W."/>
            <person name="Wang S."/>
            <person name="Wang H."/>
            <person name="Wang A."/>
            <person name="Jiang F."/>
            <person name="Liu H."/>
            <person name="Zhao H."/>
            <person name="Xu D."/>
            <person name="Zhang Y."/>
        </authorList>
    </citation>
    <scope>NUCLEOTIDE SEQUENCE [LARGE SCALE GENOMIC DNA]</scope>
    <source>
        <strain evidence="2">cv. Yunnan</strain>
    </source>
</reference>
<dbReference type="Proteomes" id="UP001056120">
    <property type="component" value="Linkage Group LG29"/>
</dbReference>
<evidence type="ECO:0000313" key="2">
    <source>
        <dbReference type="Proteomes" id="UP001056120"/>
    </source>
</evidence>
<evidence type="ECO:0000313" key="1">
    <source>
        <dbReference type="EMBL" id="KAI3677328.1"/>
    </source>
</evidence>
<comment type="caution">
    <text evidence="1">The sequence shown here is derived from an EMBL/GenBank/DDBJ whole genome shotgun (WGS) entry which is preliminary data.</text>
</comment>
<organism evidence="1 2">
    <name type="scientific">Smallanthus sonchifolius</name>
    <dbReference type="NCBI Taxonomy" id="185202"/>
    <lineage>
        <taxon>Eukaryota</taxon>
        <taxon>Viridiplantae</taxon>
        <taxon>Streptophyta</taxon>
        <taxon>Embryophyta</taxon>
        <taxon>Tracheophyta</taxon>
        <taxon>Spermatophyta</taxon>
        <taxon>Magnoliopsida</taxon>
        <taxon>eudicotyledons</taxon>
        <taxon>Gunneridae</taxon>
        <taxon>Pentapetalae</taxon>
        <taxon>asterids</taxon>
        <taxon>campanulids</taxon>
        <taxon>Asterales</taxon>
        <taxon>Asteraceae</taxon>
        <taxon>Asteroideae</taxon>
        <taxon>Heliantheae alliance</taxon>
        <taxon>Millerieae</taxon>
        <taxon>Smallanthus</taxon>
    </lineage>
</organism>
<gene>
    <name evidence="1" type="ORF">L1987_86953</name>
</gene>
<sequence length="102" mass="11962">MKWMKTLSFMSMPVTEDSINIWVKNEEREEVQQILKSNSNKDQLLSVNEISEKEHLMLSAMEVLYDSSKSKYFHLQSSAESRLGWESSLFVYVLVKRKRAPS</sequence>
<dbReference type="EMBL" id="CM042046">
    <property type="protein sequence ID" value="KAI3677328.1"/>
    <property type="molecule type" value="Genomic_DNA"/>
</dbReference>